<dbReference type="CDD" id="cd01285">
    <property type="entry name" value="nucleoside_deaminase"/>
    <property type="match status" value="1"/>
</dbReference>
<organism evidence="6 7">
    <name type="scientific">Basidiobolus ranarum</name>
    <dbReference type="NCBI Taxonomy" id="34480"/>
    <lineage>
        <taxon>Eukaryota</taxon>
        <taxon>Fungi</taxon>
        <taxon>Fungi incertae sedis</taxon>
        <taxon>Zoopagomycota</taxon>
        <taxon>Entomophthoromycotina</taxon>
        <taxon>Basidiobolomycetes</taxon>
        <taxon>Basidiobolales</taxon>
        <taxon>Basidiobolaceae</taxon>
        <taxon>Basidiobolus</taxon>
    </lineage>
</organism>
<dbReference type="Pfam" id="PF00383">
    <property type="entry name" value="dCMP_cyt_deam_1"/>
    <property type="match status" value="1"/>
</dbReference>
<dbReference type="InterPro" id="IPR002125">
    <property type="entry name" value="CMP_dCMP_dom"/>
</dbReference>
<feature type="domain" description="CMP/dCMP-type deaminase" evidence="5">
    <location>
        <begin position="9"/>
        <end position="121"/>
    </location>
</feature>
<keyword evidence="2" id="KW-0378">Hydrolase</keyword>
<accession>A0ABR2W9R2</accession>
<name>A0ABR2W9R2_9FUNG</name>
<keyword evidence="1" id="KW-0479">Metal-binding</keyword>
<dbReference type="PROSITE" id="PS51747">
    <property type="entry name" value="CYT_DCMP_DEAMINASES_2"/>
    <property type="match status" value="1"/>
</dbReference>
<evidence type="ECO:0000256" key="3">
    <source>
        <dbReference type="ARBA" id="ARBA00022833"/>
    </source>
</evidence>
<dbReference type="Gene3D" id="3.40.140.10">
    <property type="entry name" value="Cytidine Deaminase, domain 2"/>
    <property type="match status" value="1"/>
</dbReference>
<evidence type="ECO:0000259" key="5">
    <source>
        <dbReference type="PROSITE" id="PS51747"/>
    </source>
</evidence>
<dbReference type="Proteomes" id="UP001479436">
    <property type="component" value="Unassembled WGS sequence"/>
</dbReference>
<evidence type="ECO:0000313" key="7">
    <source>
        <dbReference type="Proteomes" id="UP001479436"/>
    </source>
</evidence>
<dbReference type="EMBL" id="JASJQH010006905">
    <property type="protein sequence ID" value="KAK9728045.1"/>
    <property type="molecule type" value="Genomic_DNA"/>
</dbReference>
<keyword evidence="3" id="KW-0862">Zinc</keyword>
<dbReference type="PANTHER" id="PTHR11079:SF149">
    <property type="entry name" value="TRNA-SPECIFIC ADENOSINE DEAMINASE 2"/>
    <property type="match status" value="1"/>
</dbReference>
<keyword evidence="7" id="KW-1185">Reference proteome</keyword>
<reference evidence="6 7" key="1">
    <citation type="submission" date="2023-04" db="EMBL/GenBank/DDBJ databases">
        <title>Genome of Basidiobolus ranarum AG-B5.</title>
        <authorList>
            <person name="Stajich J.E."/>
            <person name="Carter-House D."/>
            <person name="Gryganskyi A."/>
        </authorList>
    </citation>
    <scope>NUCLEOTIDE SEQUENCE [LARGE SCALE GENOMIC DNA]</scope>
    <source>
        <strain evidence="6 7">AG-B5</strain>
    </source>
</reference>
<comment type="caution">
    <text evidence="6">The sequence shown here is derived from an EMBL/GenBank/DDBJ whole genome shotgun (WGS) entry which is preliminary data.</text>
</comment>
<evidence type="ECO:0000256" key="2">
    <source>
        <dbReference type="ARBA" id="ARBA00022801"/>
    </source>
</evidence>
<sequence length="185" mass="20901">MSKDLSEDTIHHQYMREALKMAEEAYEIGEVPVGCVFVHNGEIIGRGRNKPNETLDGTRHAEFEAISEILTTHSAEIFKECVLYVTVEPCVMCAAALRQLEIRKVYFGCGNDRFGGNGSVFSLHQDSYEGHPPYEAESGYYRDEAILILRRFYVRENTNAPAPKKKSNRTLKTDIPPLTPMNGEN</sequence>
<protein>
    <submittedName>
        <fullName evidence="6">tRNA(Adenine34) deaminase</fullName>
    </submittedName>
</protein>
<dbReference type="PANTHER" id="PTHR11079">
    <property type="entry name" value="CYTOSINE DEAMINASE FAMILY MEMBER"/>
    <property type="match status" value="1"/>
</dbReference>
<dbReference type="InterPro" id="IPR016193">
    <property type="entry name" value="Cytidine_deaminase-like"/>
</dbReference>
<proteinExistence type="predicted"/>
<dbReference type="SUPFAM" id="SSF53927">
    <property type="entry name" value="Cytidine deaminase-like"/>
    <property type="match status" value="1"/>
</dbReference>
<dbReference type="PROSITE" id="PS00903">
    <property type="entry name" value="CYT_DCMP_DEAMINASES_1"/>
    <property type="match status" value="1"/>
</dbReference>
<evidence type="ECO:0000256" key="1">
    <source>
        <dbReference type="ARBA" id="ARBA00022723"/>
    </source>
</evidence>
<evidence type="ECO:0000256" key="4">
    <source>
        <dbReference type="SAM" id="MobiDB-lite"/>
    </source>
</evidence>
<gene>
    <name evidence="6" type="primary">TAD2</name>
    <name evidence="6" type="ORF">K7432_001361</name>
</gene>
<evidence type="ECO:0000313" key="6">
    <source>
        <dbReference type="EMBL" id="KAK9728045.1"/>
    </source>
</evidence>
<dbReference type="InterPro" id="IPR016192">
    <property type="entry name" value="APOBEC/CMP_deaminase_Zn-bd"/>
</dbReference>
<feature type="region of interest" description="Disordered" evidence="4">
    <location>
        <begin position="160"/>
        <end position="185"/>
    </location>
</feature>